<evidence type="ECO:0000313" key="7">
    <source>
        <dbReference type="EMBL" id="RKT77410.1"/>
    </source>
</evidence>
<feature type="transmembrane region" description="Helical" evidence="5">
    <location>
        <begin position="20"/>
        <end position="41"/>
    </location>
</feature>
<feature type="transmembrane region" description="Helical" evidence="5">
    <location>
        <begin position="564"/>
        <end position="585"/>
    </location>
</feature>
<gene>
    <name evidence="7" type="ORF">DFJ68_0831</name>
</gene>
<feature type="transmembrane region" description="Helical" evidence="5">
    <location>
        <begin position="533"/>
        <end position="558"/>
    </location>
</feature>
<evidence type="ECO:0000256" key="1">
    <source>
        <dbReference type="ARBA" id="ARBA00004141"/>
    </source>
</evidence>
<dbReference type="InterPro" id="IPR051328">
    <property type="entry name" value="T7SS_ABC-Transporter"/>
</dbReference>
<sequence>MNPFRLAVAELRRLTANRLAALAVVALTIVPTLYGGLYLWANHDPYGQLPNVPAAVATDDVGTTLSTGERLRVGDRVADDLVRSHSFDWHRVSRQEALDGVEQGRYSFALVLPRTFSSDLASSGDFHPRRASMTLETNDANNYLASVMGNTVVKEVTTSVASQVSSTAASQLLVGLSQVHDELGKAADGAGRLRAGATDASKGAASLVTGSQRLTTGLTDLRDGATRLAAGADDAVAGADRLHTGASQLRTGLRTLSSKTAALPAQTDRLADGAEQVAAGNRTVAAAGLEVAGVSTTLRGDLAEQRSALLADLRTAGLTDEQLALVTTRLDRVDATVGRADGRIQTASRQLTALSTGADEVATGARTLARSTPALVSGVDGAATGATRLRDGAASLETGLRTLGTGADRLAAGAGTAVTGSTDLTSGARRLQSGVAELGKGAGTLATSLTQGRDEVPDPTDAQRRAVAQTIGSPVTVDTSSMSSAGSYGAGLAPLFLSLALWIGAYVLFLVVRPLSPRALATSQRSVRTALGGWLAPVAVGAVQAVVLYLVVAVGLRIHVAHPVLTMLFLLAVSMTFVAVLHALAARLGAIGKFLGLVLMVVQLVSAGGTFPWQTLPEPLQWVHHVAPMSYAVDGLRRLLYGADLGPVLLDLGVLAAFLVAALALSSVAARRARVWTAARVHPELVL</sequence>
<dbReference type="InterPro" id="IPR017500">
    <property type="entry name" value="Phage_infect_YhgE_N"/>
</dbReference>
<keyword evidence="2 5" id="KW-0812">Transmembrane</keyword>
<comment type="caution">
    <text evidence="7">The sequence shown here is derived from an EMBL/GenBank/DDBJ whole genome shotgun (WGS) entry which is preliminary data.</text>
</comment>
<organism evidence="7 8">
    <name type="scientific">Terracoccus luteus</name>
    <dbReference type="NCBI Taxonomy" id="53356"/>
    <lineage>
        <taxon>Bacteria</taxon>
        <taxon>Bacillati</taxon>
        <taxon>Actinomycetota</taxon>
        <taxon>Actinomycetes</taxon>
        <taxon>Micrococcales</taxon>
        <taxon>Intrasporangiaceae</taxon>
        <taxon>Terracoccus</taxon>
    </lineage>
</organism>
<evidence type="ECO:0000313" key="8">
    <source>
        <dbReference type="Proteomes" id="UP000278440"/>
    </source>
</evidence>
<dbReference type="InterPro" id="IPR013525">
    <property type="entry name" value="ABC2_TM"/>
</dbReference>
<name>A0A495XSC0_9MICO</name>
<dbReference type="EMBL" id="RBXT01000001">
    <property type="protein sequence ID" value="RKT77410.1"/>
    <property type="molecule type" value="Genomic_DNA"/>
</dbReference>
<evidence type="ECO:0000256" key="2">
    <source>
        <dbReference type="ARBA" id="ARBA00022692"/>
    </source>
</evidence>
<proteinExistence type="predicted"/>
<dbReference type="GO" id="GO:0016020">
    <property type="term" value="C:membrane"/>
    <property type="evidence" value="ECO:0007669"/>
    <property type="project" value="UniProtKB-SubCell"/>
</dbReference>
<keyword evidence="3 5" id="KW-1133">Transmembrane helix</keyword>
<dbReference type="OrthoDB" id="9811483at2"/>
<feature type="transmembrane region" description="Helical" evidence="5">
    <location>
        <begin position="594"/>
        <end position="613"/>
    </location>
</feature>
<dbReference type="RefSeq" id="WP_121031267.1">
    <property type="nucleotide sequence ID" value="NZ_RBXT01000001.1"/>
</dbReference>
<dbReference type="PANTHER" id="PTHR43077:SF5">
    <property type="entry name" value="PHAGE INFECTION PROTEIN"/>
    <property type="match status" value="1"/>
</dbReference>
<dbReference type="Proteomes" id="UP000278440">
    <property type="component" value="Unassembled WGS sequence"/>
</dbReference>
<dbReference type="PANTHER" id="PTHR43077">
    <property type="entry name" value="TRANSPORT PERMEASE YVFS-RELATED"/>
    <property type="match status" value="1"/>
</dbReference>
<feature type="domain" description="ABC-2 type transporter transmembrane" evidence="6">
    <location>
        <begin position="451"/>
        <end position="667"/>
    </location>
</feature>
<dbReference type="NCBIfam" id="TIGR03061">
    <property type="entry name" value="pip_yhgE_Nterm"/>
    <property type="match status" value="1"/>
</dbReference>
<comment type="subcellular location">
    <subcellularLocation>
        <location evidence="1">Membrane</location>
        <topology evidence="1">Multi-pass membrane protein</topology>
    </subcellularLocation>
</comment>
<feature type="transmembrane region" description="Helical" evidence="5">
    <location>
        <begin position="488"/>
        <end position="512"/>
    </location>
</feature>
<dbReference type="Pfam" id="PF12698">
    <property type="entry name" value="ABC2_membrane_3"/>
    <property type="match status" value="1"/>
</dbReference>
<keyword evidence="4 5" id="KW-0472">Membrane</keyword>
<dbReference type="InterPro" id="IPR017501">
    <property type="entry name" value="Phage_infect_YhgE_C"/>
</dbReference>
<dbReference type="NCBIfam" id="TIGR03062">
    <property type="entry name" value="pip_yhgE_Cterm"/>
    <property type="match status" value="1"/>
</dbReference>
<protein>
    <submittedName>
        <fullName evidence="7">Putative membrane protein</fullName>
    </submittedName>
</protein>
<evidence type="ECO:0000256" key="3">
    <source>
        <dbReference type="ARBA" id="ARBA00022989"/>
    </source>
</evidence>
<dbReference type="AlphaFoldDB" id="A0A495XSC0"/>
<reference evidence="7 8" key="1">
    <citation type="submission" date="2018-10" db="EMBL/GenBank/DDBJ databases">
        <title>Sequencing the genomes of 1000 actinobacteria strains.</title>
        <authorList>
            <person name="Klenk H.-P."/>
        </authorList>
    </citation>
    <scope>NUCLEOTIDE SEQUENCE [LARGE SCALE GENOMIC DNA]</scope>
    <source>
        <strain evidence="7 8">DSM 44267</strain>
    </source>
</reference>
<dbReference type="GO" id="GO:0140359">
    <property type="term" value="F:ABC-type transporter activity"/>
    <property type="evidence" value="ECO:0007669"/>
    <property type="project" value="InterPro"/>
</dbReference>
<keyword evidence="8" id="KW-1185">Reference proteome</keyword>
<evidence type="ECO:0000256" key="5">
    <source>
        <dbReference type="SAM" id="Phobius"/>
    </source>
</evidence>
<evidence type="ECO:0000256" key="4">
    <source>
        <dbReference type="ARBA" id="ARBA00023136"/>
    </source>
</evidence>
<accession>A0A495XSC0</accession>
<evidence type="ECO:0000259" key="6">
    <source>
        <dbReference type="Pfam" id="PF12698"/>
    </source>
</evidence>
<feature type="transmembrane region" description="Helical" evidence="5">
    <location>
        <begin position="648"/>
        <end position="670"/>
    </location>
</feature>